<dbReference type="SUPFAM" id="SSF56053">
    <property type="entry name" value="Ribosomal protein L6"/>
    <property type="match status" value="1"/>
</dbReference>
<protein>
    <submittedName>
        <fullName evidence="1">50S ribosomal protein L6</fullName>
    </submittedName>
</protein>
<evidence type="ECO:0000313" key="2">
    <source>
        <dbReference type="Proteomes" id="UP000887116"/>
    </source>
</evidence>
<dbReference type="GO" id="GO:0006412">
    <property type="term" value="P:translation"/>
    <property type="evidence" value="ECO:0007669"/>
    <property type="project" value="InterPro"/>
</dbReference>
<reference evidence="1" key="1">
    <citation type="submission" date="2020-07" db="EMBL/GenBank/DDBJ databases">
        <title>Multicomponent nature underlies the extraordinary mechanical properties of spider dragline silk.</title>
        <authorList>
            <person name="Kono N."/>
            <person name="Nakamura H."/>
            <person name="Mori M."/>
            <person name="Yoshida Y."/>
            <person name="Ohtoshi R."/>
            <person name="Malay A.D."/>
            <person name="Moran D.A.P."/>
            <person name="Tomita M."/>
            <person name="Numata K."/>
            <person name="Arakawa K."/>
        </authorList>
    </citation>
    <scope>NUCLEOTIDE SEQUENCE</scope>
</reference>
<proteinExistence type="predicted"/>
<dbReference type="GO" id="GO:0005840">
    <property type="term" value="C:ribosome"/>
    <property type="evidence" value="ECO:0007669"/>
    <property type="project" value="UniProtKB-KW"/>
</dbReference>
<name>A0A8X6K5S9_TRICU</name>
<keyword evidence="1" id="KW-0687">Ribonucleoprotein</keyword>
<dbReference type="AlphaFoldDB" id="A0A8X6K5S9"/>
<organism evidence="1 2">
    <name type="scientific">Trichonephila clavata</name>
    <name type="common">Joro spider</name>
    <name type="synonym">Nephila clavata</name>
    <dbReference type="NCBI Taxonomy" id="2740835"/>
    <lineage>
        <taxon>Eukaryota</taxon>
        <taxon>Metazoa</taxon>
        <taxon>Ecdysozoa</taxon>
        <taxon>Arthropoda</taxon>
        <taxon>Chelicerata</taxon>
        <taxon>Arachnida</taxon>
        <taxon>Araneae</taxon>
        <taxon>Araneomorphae</taxon>
        <taxon>Entelegynae</taxon>
        <taxon>Araneoidea</taxon>
        <taxon>Nephilidae</taxon>
        <taxon>Trichonephila</taxon>
    </lineage>
</organism>
<dbReference type="EMBL" id="BMAO01020200">
    <property type="protein sequence ID" value="GFQ65615.1"/>
    <property type="molecule type" value="Genomic_DNA"/>
</dbReference>
<keyword evidence="1" id="KW-0689">Ribosomal protein</keyword>
<gene>
    <name evidence="1" type="primary">wCauA_03755</name>
    <name evidence="1" type="ORF">TNCT_85841</name>
</gene>
<accession>A0A8X6K5S9</accession>
<dbReference type="InterPro" id="IPR036789">
    <property type="entry name" value="Ribosomal_uL6-like_a/b-dom_sf"/>
</dbReference>
<sequence>MSRIGAAPINIPAGVSVEYNNGSMLIKSAKAEKEVSLIRDVVCQIIDNQLLLSVDQDKDNYDKIKPMWALIGVILIISLTHG</sequence>
<dbReference type="GO" id="GO:0019843">
    <property type="term" value="F:rRNA binding"/>
    <property type="evidence" value="ECO:0007669"/>
    <property type="project" value="InterPro"/>
</dbReference>
<evidence type="ECO:0000313" key="1">
    <source>
        <dbReference type="EMBL" id="GFQ65615.1"/>
    </source>
</evidence>
<comment type="caution">
    <text evidence="1">The sequence shown here is derived from an EMBL/GenBank/DDBJ whole genome shotgun (WGS) entry which is preliminary data.</text>
</comment>
<dbReference type="Proteomes" id="UP000887116">
    <property type="component" value="Unassembled WGS sequence"/>
</dbReference>
<dbReference type="GO" id="GO:0003735">
    <property type="term" value="F:structural constituent of ribosome"/>
    <property type="evidence" value="ECO:0007669"/>
    <property type="project" value="InterPro"/>
</dbReference>
<dbReference type="Gene3D" id="3.90.930.12">
    <property type="entry name" value="Ribosomal protein L6, alpha-beta domain"/>
    <property type="match status" value="1"/>
</dbReference>
<keyword evidence="2" id="KW-1185">Reference proteome</keyword>